<dbReference type="SMART" id="SM00382">
    <property type="entry name" value="AAA"/>
    <property type="match status" value="1"/>
</dbReference>
<accession>A0A7X0SPN9</accession>
<dbReference type="PIRSF" id="PIRSF002849">
    <property type="entry name" value="AAA_ATPase_chaperone_MoxR_prd"/>
    <property type="match status" value="1"/>
</dbReference>
<dbReference type="Gene3D" id="1.10.8.80">
    <property type="entry name" value="Magnesium chelatase subunit I, C-Terminal domain"/>
    <property type="match status" value="1"/>
</dbReference>
<dbReference type="Proteomes" id="UP000564644">
    <property type="component" value="Unassembled WGS sequence"/>
</dbReference>
<keyword evidence="6" id="KW-1185">Reference proteome</keyword>
<evidence type="ECO:0000313" key="6">
    <source>
        <dbReference type="Proteomes" id="UP000564644"/>
    </source>
</evidence>
<gene>
    <name evidence="5" type="ORF">H7C18_22965</name>
</gene>
<comment type="similarity">
    <text evidence="3">Belongs to the MoxR family.</text>
</comment>
<dbReference type="InterPro" id="IPR041628">
    <property type="entry name" value="ChlI/MoxR_AAA_lid"/>
</dbReference>
<dbReference type="CDD" id="cd00009">
    <property type="entry name" value="AAA"/>
    <property type="match status" value="1"/>
</dbReference>
<comment type="caution">
    <text evidence="5">The sequence shown here is derived from an EMBL/GenBank/DDBJ whole genome shotgun (WGS) entry which is preliminary data.</text>
</comment>
<dbReference type="InterPro" id="IPR050764">
    <property type="entry name" value="CbbQ/NirQ/NorQ/GpvN"/>
</dbReference>
<dbReference type="AlphaFoldDB" id="A0A7X0SPN9"/>
<dbReference type="FunFam" id="3.40.50.300:FF:000640">
    <property type="entry name" value="MoxR family ATPase"/>
    <property type="match status" value="1"/>
</dbReference>
<protein>
    <submittedName>
        <fullName evidence="5">MoxR family ATPase</fullName>
    </submittedName>
</protein>
<dbReference type="Pfam" id="PF07726">
    <property type="entry name" value="AAA_3"/>
    <property type="match status" value="1"/>
</dbReference>
<dbReference type="InterPro" id="IPR027417">
    <property type="entry name" value="P-loop_NTPase"/>
</dbReference>
<dbReference type="RefSeq" id="WP_185131453.1">
    <property type="nucleotide sequence ID" value="NZ_JACJVO010000031.1"/>
</dbReference>
<dbReference type="InterPro" id="IPR003593">
    <property type="entry name" value="AAA+_ATPase"/>
</dbReference>
<proteinExistence type="inferred from homology"/>
<dbReference type="GO" id="GO:0005524">
    <property type="term" value="F:ATP binding"/>
    <property type="evidence" value="ECO:0007669"/>
    <property type="project" value="UniProtKB-KW"/>
</dbReference>
<evidence type="ECO:0000259" key="4">
    <source>
        <dbReference type="SMART" id="SM00382"/>
    </source>
</evidence>
<evidence type="ECO:0000256" key="1">
    <source>
        <dbReference type="ARBA" id="ARBA00022741"/>
    </source>
</evidence>
<organism evidence="5 6">
    <name type="scientific">Cohnella zeiphila</name>
    <dbReference type="NCBI Taxonomy" id="2761120"/>
    <lineage>
        <taxon>Bacteria</taxon>
        <taxon>Bacillati</taxon>
        <taxon>Bacillota</taxon>
        <taxon>Bacilli</taxon>
        <taxon>Bacillales</taxon>
        <taxon>Paenibacillaceae</taxon>
        <taxon>Cohnella</taxon>
    </lineage>
</organism>
<keyword evidence="1" id="KW-0547">Nucleotide-binding</keyword>
<feature type="domain" description="AAA+ ATPase" evidence="4">
    <location>
        <begin position="38"/>
        <end position="179"/>
    </location>
</feature>
<dbReference type="Pfam" id="PF17863">
    <property type="entry name" value="AAA_lid_2"/>
    <property type="match status" value="1"/>
</dbReference>
<name>A0A7X0SPN9_9BACL</name>
<evidence type="ECO:0000256" key="3">
    <source>
        <dbReference type="ARBA" id="ARBA00061607"/>
    </source>
</evidence>
<dbReference type="EMBL" id="JACJVO010000031">
    <property type="protein sequence ID" value="MBB6733789.1"/>
    <property type="molecule type" value="Genomic_DNA"/>
</dbReference>
<dbReference type="InterPro" id="IPR011703">
    <property type="entry name" value="ATPase_AAA-3"/>
</dbReference>
<sequence length="321" mass="35614">MIPHSDIAARIAAVQEQIATAVVGKQEVVERLLIALLASGHIILEDVPGTGKTLMAKSLARTLQCDFKRIQFTADLLPSDISGINFYNQPAGRFELRQGPVFTNILLADELNRATPRTQSSLLEAMEERQVTIDGETYPLPKPFLVIATQNPIESHGTFPLPEAQLDRFMMRIRMGYPSTEEEIEILRRFSVRDPLPEVRAVLDRERLFDLQSQVPQVRIGEELLAYLLAIVTATREHPDLAGGVSPRGSLQLAKAAQARALLHGRDFVVPEDIKSLAVPVFAHRILFKDLFGGDGGRPEKLLEDILRNVPVPAEPALERS</sequence>
<reference evidence="5 6" key="1">
    <citation type="submission" date="2020-08" db="EMBL/GenBank/DDBJ databases">
        <title>Cohnella phylogeny.</title>
        <authorList>
            <person name="Dunlap C."/>
        </authorList>
    </citation>
    <scope>NUCLEOTIDE SEQUENCE [LARGE SCALE GENOMIC DNA]</scope>
    <source>
        <strain evidence="5 6">CBP 2801</strain>
    </source>
</reference>
<dbReference type="Gene3D" id="3.40.50.300">
    <property type="entry name" value="P-loop containing nucleotide triphosphate hydrolases"/>
    <property type="match status" value="1"/>
</dbReference>
<dbReference type="GO" id="GO:0016887">
    <property type="term" value="F:ATP hydrolysis activity"/>
    <property type="evidence" value="ECO:0007669"/>
    <property type="project" value="InterPro"/>
</dbReference>
<dbReference type="PANTHER" id="PTHR42759">
    <property type="entry name" value="MOXR FAMILY PROTEIN"/>
    <property type="match status" value="1"/>
</dbReference>
<evidence type="ECO:0000313" key="5">
    <source>
        <dbReference type="EMBL" id="MBB6733789.1"/>
    </source>
</evidence>
<keyword evidence="2" id="KW-0067">ATP-binding</keyword>
<dbReference type="SUPFAM" id="SSF52540">
    <property type="entry name" value="P-loop containing nucleoside triphosphate hydrolases"/>
    <property type="match status" value="1"/>
</dbReference>
<evidence type="ECO:0000256" key="2">
    <source>
        <dbReference type="ARBA" id="ARBA00022840"/>
    </source>
</evidence>
<dbReference type="PANTHER" id="PTHR42759:SF5">
    <property type="entry name" value="METHANOL DEHYDROGENASE REGULATOR"/>
    <property type="match status" value="1"/>
</dbReference>